<comment type="similarity">
    <text evidence="2">Belongs to the 2-oxoacid dehydrogenase family.</text>
</comment>
<dbReference type="InterPro" id="IPR036390">
    <property type="entry name" value="WH_DNA-bd_sf"/>
</dbReference>
<dbReference type="AlphaFoldDB" id="A0A3M2LVY0"/>
<dbReference type="PROSITE" id="PS51826">
    <property type="entry name" value="PSBD"/>
    <property type="match status" value="1"/>
</dbReference>
<reference evidence="11 12" key="1">
    <citation type="submission" date="2018-10" db="EMBL/GenBank/DDBJ databases">
        <title>Isolation, diversity and antifungal activity of actinobacteria from wheat.</title>
        <authorList>
            <person name="Han C."/>
        </authorList>
    </citation>
    <scope>NUCLEOTIDE SEQUENCE [LARGE SCALE GENOMIC DNA]</scope>
    <source>
        <strain evidence="11 12">NEAU-YY642</strain>
    </source>
</reference>
<dbReference type="Gene3D" id="1.10.10.10">
    <property type="entry name" value="Winged helix-like DNA-binding domain superfamily/Winged helix DNA-binding domain"/>
    <property type="match status" value="1"/>
</dbReference>
<evidence type="ECO:0000313" key="12">
    <source>
        <dbReference type="Proteomes" id="UP000278673"/>
    </source>
</evidence>
<name>A0A3M2LVY0_9ACTN</name>
<evidence type="ECO:0000256" key="4">
    <source>
        <dbReference type="ARBA" id="ARBA00023015"/>
    </source>
</evidence>
<keyword evidence="6" id="KW-0804">Transcription</keyword>
<dbReference type="InterPro" id="IPR036388">
    <property type="entry name" value="WH-like_DNA-bd_sf"/>
</dbReference>
<keyword evidence="3" id="KW-0808">Transferase</keyword>
<keyword evidence="5" id="KW-0238">DNA-binding</keyword>
<evidence type="ECO:0000256" key="6">
    <source>
        <dbReference type="ARBA" id="ARBA00023163"/>
    </source>
</evidence>
<dbReference type="InterPro" id="IPR036625">
    <property type="entry name" value="E3-bd_dom_sf"/>
</dbReference>
<gene>
    <name evidence="11" type="ORF">EBN88_10585</name>
</gene>
<evidence type="ECO:0000256" key="8">
    <source>
        <dbReference type="SAM" id="MobiDB-lite"/>
    </source>
</evidence>
<keyword evidence="4" id="KW-0805">Transcription regulation</keyword>
<feature type="compositionally biased region" description="Low complexity" evidence="8">
    <location>
        <begin position="87"/>
        <end position="97"/>
    </location>
</feature>
<organism evidence="11 12">
    <name type="scientific">Streptomyces triticirhizae</name>
    <dbReference type="NCBI Taxonomy" id="2483353"/>
    <lineage>
        <taxon>Bacteria</taxon>
        <taxon>Bacillati</taxon>
        <taxon>Actinomycetota</taxon>
        <taxon>Actinomycetes</taxon>
        <taxon>Kitasatosporales</taxon>
        <taxon>Streptomycetaceae</taxon>
        <taxon>Streptomyces</taxon>
    </lineage>
</organism>
<feature type="domain" description="Peripheral subunit-binding (PSBD)" evidence="10">
    <location>
        <begin position="39"/>
        <end position="76"/>
    </location>
</feature>
<feature type="region of interest" description="Disordered" evidence="8">
    <location>
        <begin position="1"/>
        <end position="36"/>
    </location>
</feature>
<dbReference type="GO" id="GO:0016407">
    <property type="term" value="F:acetyltransferase activity"/>
    <property type="evidence" value="ECO:0007669"/>
    <property type="project" value="TreeGrafter"/>
</dbReference>
<dbReference type="InterPro" id="IPR000524">
    <property type="entry name" value="Tscrpt_reg_HTH_GntR"/>
</dbReference>
<dbReference type="InterPro" id="IPR004167">
    <property type="entry name" value="PSBD"/>
</dbReference>
<evidence type="ECO:0000259" key="10">
    <source>
        <dbReference type="PROSITE" id="PS51826"/>
    </source>
</evidence>
<keyword evidence="7" id="KW-0012">Acyltransferase</keyword>
<feature type="compositionally biased region" description="Low complexity" evidence="8">
    <location>
        <begin position="1"/>
        <end position="35"/>
    </location>
</feature>
<dbReference type="PROSITE" id="PS50949">
    <property type="entry name" value="HTH_GNTR"/>
    <property type="match status" value="1"/>
</dbReference>
<feature type="non-terminal residue" evidence="11">
    <location>
        <position position="1"/>
    </location>
</feature>
<dbReference type="Pfam" id="PF07729">
    <property type="entry name" value="FCD"/>
    <property type="match status" value="1"/>
</dbReference>
<evidence type="ECO:0000256" key="3">
    <source>
        <dbReference type="ARBA" id="ARBA00022679"/>
    </source>
</evidence>
<evidence type="ECO:0000313" key="11">
    <source>
        <dbReference type="EMBL" id="RMI41629.1"/>
    </source>
</evidence>
<evidence type="ECO:0000256" key="7">
    <source>
        <dbReference type="ARBA" id="ARBA00023315"/>
    </source>
</evidence>
<dbReference type="InterPro" id="IPR008920">
    <property type="entry name" value="TF_FadR/GntR_C"/>
</dbReference>
<dbReference type="InterPro" id="IPR023213">
    <property type="entry name" value="CAT-like_dom_sf"/>
</dbReference>
<comment type="cofactor">
    <cofactor evidence="1">
        <name>(R)-lipoate</name>
        <dbReference type="ChEBI" id="CHEBI:83088"/>
    </cofactor>
</comment>
<dbReference type="Pfam" id="PF00392">
    <property type="entry name" value="GntR"/>
    <property type="match status" value="1"/>
</dbReference>
<dbReference type="Gene3D" id="4.10.320.10">
    <property type="entry name" value="E3-binding domain"/>
    <property type="match status" value="1"/>
</dbReference>
<dbReference type="SUPFAM" id="SSF48008">
    <property type="entry name" value="GntR ligand-binding domain-like"/>
    <property type="match status" value="1"/>
</dbReference>
<accession>A0A3M2LVY0</accession>
<dbReference type="Pfam" id="PF02817">
    <property type="entry name" value="E3_binding"/>
    <property type="match status" value="1"/>
</dbReference>
<dbReference type="CDD" id="cd07377">
    <property type="entry name" value="WHTH_GntR"/>
    <property type="match status" value="1"/>
</dbReference>
<dbReference type="PANTHER" id="PTHR43178">
    <property type="entry name" value="DIHYDROLIPOAMIDE ACETYLTRANSFERASE COMPONENT OF PYRUVATE DEHYDROGENASE COMPLEX"/>
    <property type="match status" value="1"/>
</dbReference>
<dbReference type="Proteomes" id="UP000278673">
    <property type="component" value="Unassembled WGS sequence"/>
</dbReference>
<comment type="caution">
    <text evidence="11">The sequence shown here is derived from an EMBL/GenBank/DDBJ whole genome shotgun (WGS) entry which is preliminary data.</text>
</comment>
<dbReference type="PANTHER" id="PTHR43178:SF5">
    <property type="entry name" value="LIPOAMIDE ACYLTRANSFERASE COMPONENT OF BRANCHED-CHAIN ALPHA-KETO ACID DEHYDROGENASE COMPLEX, MITOCHONDRIAL"/>
    <property type="match status" value="1"/>
</dbReference>
<evidence type="ECO:0000256" key="5">
    <source>
        <dbReference type="ARBA" id="ARBA00023125"/>
    </source>
</evidence>
<dbReference type="GO" id="GO:0005737">
    <property type="term" value="C:cytoplasm"/>
    <property type="evidence" value="ECO:0007669"/>
    <property type="project" value="TreeGrafter"/>
</dbReference>
<dbReference type="SMART" id="SM00895">
    <property type="entry name" value="FCD"/>
    <property type="match status" value="1"/>
</dbReference>
<keyword evidence="12" id="KW-1185">Reference proteome</keyword>
<dbReference type="GO" id="GO:0003677">
    <property type="term" value="F:DNA binding"/>
    <property type="evidence" value="ECO:0007669"/>
    <property type="project" value="UniProtKB-KW"/>
</dbReference>
<evidence type="ECO:0000256" key="1">
    <source>
        <dbReference type="ARBA" id="ARBA00001938"/>
    </source>
</evidence>
<protein>
    <submittedName>
        <fullName evidence="11">GntR family transcriptional regulator</fullName>
    </submittedName>
</protein>
<evidence type="ECO:0000259" key="9">
    <source>
        <dbReference type="PROSITE" id="PS50949"/>
    </source>
</evidence>
<dbReference type="InterPro" id="IPR050743">
    <property type="entry name" value="2-oxoacid_DH_E2_comp"/>
</dbReference>
<dbReference type="InterPro" id="IPR001078">
    <property type="entry name" value="2-oxoacid_DH_actylTfrase"/>
</dbReference>
<dbReference type="SUPFAM" id="SSF46785">
    <property type="entry name" value="Winged helix' DNA-binding domain"/>
    <property type="match status" value="1"/>
</dbReference>
<dbReference type="SUPFAM" id="SSF52777">
    <property type="entry name" value="CoA-dependent acyltransferases"/>
    <property type="match status" value="1"/>
</dbReference>
<proteinExistence type="inferred from homology"/>
<evidence type="ECO:0000256" key="2">
    <source>
        <dbReference type="ARBA" id="ARBA00007317"/>
    </source>
</evidence>
<dbReference type="Gene3D" id="1.20.120.530">
    <property type="entry name" value="GntR ligand-binding domain-like"/>
    <property type="match status" value="1"/>
</dbReference>
<dbReference type="GO" id="GO:0031405">
    <property type="term" value="F:lipoic acid binding"/>
    <property type="evidence" value="ECO:0007669"/>
    <property type="project" value="TreeGrafter"/>
</dbReference>
<dbReference type="Pfam" id="PF00198">
    <property type="entry name" value="2-oxoacid_dh"/>
    <property type="match status" value="1"/>
</dbReference>
<dbReference type="EMBL" id="RFFJ01000043">
    <property type="protein sequence ID" value="RMI41629.1"/>
    <property type="molecule type" value="Genomic_DNA"/>
</dbReference>
<dbReference type="SMART" id="SM00345">
    <property type="entry name" value="HTH_GNTR"/>
    <property type="match status" value="1"/>
</dbReference>
<feature type="domain" description="HTH gntR-type" evidence="9">
    <location>
        <begin position="349"/>
        <end position="416"/>
    </location>
</feature>
<sequence>APAPAQSQAPAPAQPKATPAPAAAPRATTAPAPATDGAYVTPLVRKLASENGVDLGQVKGSGVGGRIRKQDVLAAAEAAKAAAAAPAQAAPSAKAPSPAQPSPLRGQTVKMPRIRKVIGENMMRALQNQAQLSSVVEVDVTKVMRLRARAKESFLAREGVKLSPMPFFVKAAAEALKAHPVINARINDDGTITYHDVENVGIAVDSEKGLMVPVIKNAGDLSIAGIAKKTAELAGKVRKGGLAPDDMAGGTFTISNTGSRGALFDTIIVNYPQVAELGIGATVRRPVVVNHPELGETIAIRDMVYLTLSYDHQLVDGADAARSPRVKNRSSHAVANGPTGEVMSPPIVHSLRQQIREHIVEGIVSGRWQPGERIVERRIAVELEVSQTPVREALRELETLRLIESAPNKGVRVRELTASDLEEIYPVRAGLEQIAAELAAERLASDASALVPEVAALRTADRANDAEAQVGHTVAFHHKLVMASGNSVLLHTWESLGIEIWTALSIRWLGTRQRSYAEEHQELIDAFLRRDPRIGELVKEHVLNCAPRA</sequence>
<dbReference type="GO" id="GO:0003700">
    <property type="term" value="F:DNA-binding transcription factor activity"/>
    <property type="evidence" value="ECO:0007669"/>
    <property type="project" value="InterPro"/>
</dbReference>
<feature type="region of interest" description="Disordered" evidence="8">
    <location>
        <begin position="87"/>
        <end position="107"/>
    </location>
</feature>
<dbReference type="InterPro" id="IPR011711">
    <property type="entry name" value="GntR_C"/>
</dbReference>
<dbReference type="Gene3D" id="3.30.559.10">
    <property type="entry name" value="Chloramphenicol acetyltransferase-like domain"/>
    <property type="match status" value="1"/>
</dbReference>
<feature type="region of interest" description="Disordered" evidence="8">
    <location>
        <begin position="321"/>
        <end position="345"/>
    </location>
</feature>
<dbReference type="SUPFAM" id="SSF47005">
    <property type="entry name" value="Peripheral subunit-binding domain of 2-oxo acid dehydrogenase complex"/>
    <property type="match status" value="1"/>
</dbReference>